<dbReference type="AlphaFoldDB" id="A0A7C2EJU3"/>
<evidence type="ECO:0000259" key="1">
    <source>
        <dbReference type="Pfam" id="PF13470"/>
    </source>
</evidence>
<gene>
    <name evidence="2" type="ORF">ENQ34_04195</name>
</gene>
<dbReference type="InterPro" id="IPR029060">
    <property type="entry name" value="PIN-like_dom_sf"/>
</dbReference>
<accession>A0A7C2EJU3</accession>
<comment type="caution">
    <text evidence="2">The sequence shown here is derived from an EMBL/GenBank/DDBJ whole genome shotgun (WGS) entry which is preliminary data.</text>
</comment>
<dbReference type="Pfam" id="PF13470">
    <property type="entry name" value="PIN_3"/>
    <property type="match status" value="1"/>
</dbReference>
<sequence>MHRLFLDANILFSAAYGSPGLLRLWELARAKKAVLLTSSYAVEEARRNLRQPAHRRRLEELLQKIVLMPEAAPDIPSLAVLPEKDRPVLLSAIQAQATHFLTGDIKHFGPYRGQIIQGVLVCTPRDYLSAAF</sequence>
<dbReference type="InterPro" id="IPR002716">
    <property type="entry name" value="PIN_dom"/>
</dbReference>
<dbReference type="SUPFAM" id="SSF88723">
    <property type="entry name" value="PIN domain-like"/>
    <property type="match status" value="1"/>
</dbReference>
<keyword evidence="2" id="KW-0238">DNA-binding</keyword>
<feature type="domain" description="PIN" evidence="1">
    <location>
        <begin position="3"/>
        <end position="106"/>
    </location>
</feature>
<evidence type="ECO:0000313" key="2">
    <source>
        <dbReference type="EMBL" id="HEL65863.1"/>
    </source>
</evidence>
<proteinExistence type="predicted"/>
<protein>
    <submittedName>
        <fullName evidence="2">DNA-binding protein</fullName>
    </submittedName>
</protein>
<organism evidence="2">
    <name type="scientific">Ammonifex degensii</name>
    <dbReference type="NCBI Taxonomy" id="42838"/>
    <lineage>
        <taxon>Bacteria</taxon>
        <taxon>Bacillati</taxon>
        <taxon>Bacillota</taxon>
        <taxon>Clostridia</taxon>
        <taxon>Thermoanaerobacterales</taxon>
        <taxon>Thermoanaerobacteraceae</taxon>
        <taxon>Ammonifex</taxon>
    </lineage>
</organism>
<reference evidence="2" key="1">
    <citation type="journal article" date="2020" name="mSystems">
        <title>Genome- and Community-Level Interaction Insights into Carbon Utilization and Element Cycling Functions of Hydrothermarchaeota in Hydrothermal Sediment.</title>
        <authorList>
            <person name="Zhou Z."/>
            <person name="Liu Y."/>
            <person name="Xu W."/>
            <person name="Pan J."/>
            <person name="Luo Z.H."/>
            <person name="Li M."/>
        </authorList>
    </citation>
    <scope>NUCLEOTIDE SEQUENCE [LARGE SCALE GENOMIC DNA]</scope>
    <source>
        <strain evidence="2">SpSt-300</strain>
    </source>
</reference>
<name>A0A7C2EJU3_9THEO</name>
<dbReference type="EMBL" id="DSMU01000266">
    <property type="protein sequence ID" value="HEL65863.1"/>
    <property type="molecule type" value="Genomic_DNA"/>
</dbReference>
<dbReference type="GO" id="GO:0003677">
    <property type="term" value="F:DNA binding"/>
    <property type="evidence" value="ECO:0007669"/>
    <property type="project" value="UniProtKB-KW"/>
</dbReference>